<sequence>MESVSMSCGGLNDEEEHEEEEEKRLRAAAQCDSFTFMSCSDMTSSSLRFFSDCEGGDSDSESYIEIELDRRSTAKINSCHKEARPGGQPEEELQLRVSISSTTPFPKLHPPQSWKNIRGADICSSKAGIGDWEDESGISGGKGRGGTRRMAKFTEVCRLLGAVAASLKISPEISREPDDSSFHESWKSCHQQSHRSKETEKTGRGRSSARVMKFLFKFRAMQFRSFLASLIKSRPVLGKGNALGHDQSREGRLDKTVRLHHRMDRGSGWNSPEIIAGDEDTRSCPSSIKCSPINRENLGNGREQDGECSIQAAIAHCKKSFTTSSNFSFKTG</sequence>
<keyword evidence="3" id="KW-1185">Reference proteome</keyword>
<feature type="region of interest" description="Disordered" evidence="1">
    <location>
        <begin position="1"/>
        <end position="25"/>
    </location>
</feature>
<name>A0AAN7N135_TRANT</name>
<dbReference type="Proteomes" id="UP001346149">
    <property type="component" value="Unassembled WGS sequence"/>
</dbReference>
<evidence type="ECO:0000313" key="2">
    <source>
        <dbReference type="EMBL" id="KAK4803331.1"/>
    </source>
</evidence>
<feature type="compositionally biased region" description="Acidic residues" evidence="1">
    <location>
        <begin position="12"/>
        <end position="21"/>
    </location>
</feature>
<feature type="compositionally biased region" description="Basic and acidic residues" evidence="1">
    <location>
        <begin position="173"/>
        <end position="187"/>
    </location>
</feature>
<proteinExistence type="predicted"/>
<evidence type="ECO:0000256" key="1">
    <source>
        <dbReference type="SAM" id="MobiDB-lite"/>
    </source>
</evidence>
<dbReference type="EMBL" id="JAXQNO010000002">
    <property type="protein sequence ID" value="KAK4803331.1"/>
    <property type="molecule type" value="Genomic_DNA"/>
</dbReference>
<feature type="region of interest" description="Disordered" evidence="1">
    <location>
        <begin position="173"/>
        <end position="206"/>
    </location>
</feature>
<organism evidence="2 3">
    <name type="scientific">Trapa natans</name>
    <name type="common">Water chestnut</name>
    <dbReference type="NCBI Taxonomy" id="22666"/>
    <lineage>
        <taxon>Eukaryota</taxon>
        <taxon>Viridiplantae</taxon>
        <taxon>Streptophyta</taxon>
        <taxon>Embryophyta</taxon>
        <taxon>Tracheophyta</taxon>
        <taxon>Spermatophyta</taxon>
        <taxon>Magnoliopsida</taxon>
        <taxon>eudicotyledons</taxon>
        <taxon>Gunneridae</taxon>
        <taxon>Pentapetalae</taxon>
        <taxon>rosids</taxon>
        <taxon>malvids</taxon>
        <taxon>Myrtales</taxon>
        <taxon>Lythraceae</taxon>
        <taxon>Trapa</taxon>
    </lineage>
</organism>
<comment type="caution">
    <text evidence="2">The sequence shown here is derived from an EMBL/GenBank/DDBJ whole genome shotgun (WGS) entry which is preliminary data.</text>
</comment>
<gene>
    <name evidence="2" type="ORF">SAY86_001534</name>
</gene>
<dbReference type="AlphaFoldDB" id="A0AAN7N135"/>
<accession>A0AAN7N135</accession>
<reference evidence="2 3" key="1">
    <citation type="journal article" date="2023" name="Hortic Res">
        <title>Pangenome of water caltrop reveals structural variations and asymmetric subgenome divergence after allopolyploidization.</title>
        <authorList>
            <person name="Zhang X."/>
            <person name="Chen Y."/>
            <person name="Wang L."/>
            <person name="Yuan Y."/>
            <person name="Fang M."/>
            <person name="Shi L."/>
            <person name="Lu R."/>
            <person name="Comes H.P."/>
            <person name="Ma Y."/>
            <person name="Chen Y."/>
            <person name="Huang G."/>
            <person name="Zhou Y."/>
            <person name="Zheng Z."/>
            <person name="Qiu Y."/>
        </authorList>
    </citation>
    <scope>NUCLEOTIDE SEQUENCE [LARGE SCALE GENOMIC DNA]</scope>
    <source>
        <strain evidence="2">F231</strain>
    </source>
</reference>
<evidence type="ECO:0000313" key="3">
    <source>
        <dbReference type="Proteomes" id="UP001346149"/>
    </source>
</evidence>
<protein>
    <submittedName>
        <fullName evidence="2">Uncharacterized protein</fullName>
    </submittedName>
</protein>